<name>A0AAV2ZG06_PYXAD</name>
<dbReference type="SUPFAM" id="SSF81321">
    <property type="entry name" value="Family A G protein-coupled receptor-like"/>
    <property type="match status" value="1"/>
</dbReference>
<dbReference type="GO" id="GO:0004930">
    <property type="term" value="F:G protein-coupled receptor activity"/>
    <property type="evidence" value="ECO:0007669"/>
    <property type="project" value="UniProtKB-KW"/>
</dbReference>
<dbReference type="PROSITE" id="PS00237">
    <property type="entry name" value="G_PROTEIN_RECEP_F1_1"/>
    <property type="match status" value="1"/>
</dbReference>
<keyword evidence="9 11" id="KW-0675">Receptor</keyword>
<keyword evidence="10 11" id="KW-0807">Transducer</keyword>
<keyword evidence="7 11" id="KW-0297">G-protein coupled receptor</keyword>
<feature type="transmembrane region" description="Helical" evidence="12">
    <location>
        <begin position="125"/>
        <end position="147"/>
    </location>
</feature>
<feature type="transmembrane region" description="Helical" evidence="12">
    <location>
        <begin position="12"/>
        <end position="36"/>
    </location>
</feature>
<feature type="transmembrane region" description="Helical" evidence="12">
    <location>
        <begin position="187"/>
        <end position="211"/>
    </location>
</feature>
<dbReference type="InterPro" id="IPR000725">
    <property type="entry name" value="Olfact_rcpt"/>
</dbReference>
<evidence type="ECO:0000256" key="3">
    <source>
        <dbReference type="ARBA" id="ARBA00022606"/>
    </source>
</evidence>
<dbReference type="CDD" id="cd13954">
    <property type="entry name" value="7tmA_OR"/>
    <property type="match status" value="1"/>
</dbReference>
<organism evidence="14 15">
    <name type="scientific">Pyxicephalus adspersus</name>
    <name type="common">African bullfrog</name>
    <dbReference type="NCBI Taxonomy" id="30357"/>
    <lineage>
        <taxon>Eukaryota</taxon>
        <taxon>Metazoa</taxon>
        <taxon>Chordata</taxon>
        <taxon>Craniata</taxon>
        <taxon>Vertebrata</taxon>
        <taxon>Euteleostomi</taxon>
        <taxon>Amphibia</taxon>
        <taxon>Batrachia</taxon>
        <taxon>Anura</taxon>
        <taxon>Neobatrachia</taxon>
        <taxon>Ranoidea</taxon>
        <taxon>Pyxicephalidae</taxon>
        <taxon>Pyxicephalinae</taxon>
        <taxon>Pyxicephalus</taxon>
    </lineage>
</organism>
<proteinExistence type="inferred from homology"/>
<evidence type="ECO:0000313" key="14">
    <source>
        <dbReference type="EMBL" id="DBA14201.1"/>
    </source>
</evidence>
<evidence type="ECO:0000256" key="9">
    <source>
        <dbReference type="ARBA" id="ARBA00023170"/>
    </source>
</evidence>
<comment type="subcellular location">
    <subcellularLocation>
        <location evidence="1 12">Cell membrane</location>
        <topology evidence="1 12">Multi-pass membrane protein</topology>
    </subcellularLocation>
</comment>
<keyword evidence="15" id="KW-1185">Reference proteome</keyword>
<evidence type="ECO:0000256" key="2">
    <source>
        <dbReference type="ARBA" id="ARBA00022475"/>
    </source>
</evidence>
<dbReference type="FunFam" id="1.20.1070.10:FF:000001">
    <property type="entry name" value="Olfactory receptor"/>
    <property type="match status" value="1"/>
</dbReference>
<dbReference type="Proteomes" id="UP001181693">
    <property type="component" value="Unassembled WGS sequence"/>
</dbReference>
<keyword evidence="6 12" id="KW-1133">Transmembrane helix</keyword>
<evidence type="ECO:0000256" key="7">
    <source>
        <dbReference type="ARBA" id="ARBA00023040"/>
    </source>
</evidence>
<dbReference type="PRINTS" id="PR00245">
    <property type="entry name" value="OLFACTORYR"/>
</dbReference>
<keyword evidence="2 12" id="KW-1003">Cell membrane</keyword>
<keyword evidence="3 12" id="KW-0716">Sensory transduction</keyword>
<keyword evidence="5 12" id="KW-0552">Olfaction</keyword>
<dbReference type="InterPro" id="IPR017452">
    <property type="entry name" value="GPCR_Rhodpsn_7TM"/>
</dbReference>
<dbReference type="PANTHER" id="PTHR26452">
    <property type="entry name" value="OLFACTORY RECEPTOR"/>
    <property type="match status" value="1"/>
</dbReference>
<comment type="caution">
    <text evidence="14">The sequence shown here is derived from an EMBL/GenBank/DDBJ whole genome shotgun (WGS) entry which is preliminary data.</text>
</comment>
<dbReference type="InterPro" id="IPR000276">
    <property type="entry name" value="GPCR_Rhodpsn"/>
</dbReference>
<dbReference type="GO" id="GO:0005886">
    <property type="term" value="C:plasma membrane"/>
    <property type="evidence" value="ECO:0007669"/>
    <property type="project" value="UniProtKB-SubCell"/>
</dbReference>
<protein>
    <recommendedName>
        <fullName evidence="12">Olfactory receptor</fullName>
    </recommendedName>
</protein>
<dbReference type="Gene3D" id="1.20.1070.10">
    <property type="entry name" value="Rhodopsin 7-helix transmembrane proteins"/>
    <property type="match status" value="1"/>
</dbReference>
<keyword evidence="4 11" id="KW-0812">Transmembrane</keyword>
<dbReference type="SMART" id="SM01381">
    <property type="entry name" value="7TM_GPCR_Srsx"/>
    <property type="match status" value="1"/>
</dbReference>
<evidence type="ECO:0000256" key="10">
    <source>
        <dbReference type="ARBA" id="ARBA00023224"/>
    </source>
</evidence>
<dbReference type="InterPro" id="IPR050516">
    <property type="entry name" value="Olfactory_GPCR"/>
</dbReference>
<evidence type="ECO:0000313" key="15">
    <source>
        <dbReference type="Proteomes" id="UP001181693"/>
    </source>
</evidence>
<evidence type="ECO:0000259" key="13">
    <source>
        <dbReference type="PROSITE" id="PS50262"/>
    </source>
</evidence>
<dbReference type="EMBL" id="DYDO01000013">
    <property type="protein sequence ID" value="DBA14201.1"/>
    <property type="molecule type" value="Genomic_DNA"/>
</dbReference>
<evidence type="ECO:0000256" key="12">
    <source>
        <dbReference type="RuleBase" id="RU363047"/>
    </source>
</evidence>
<evidence type="ECO:0000256" key="11">
    <source>
        <dbReference type="RuleBase" id="RU000688"/>
    </source>
</evidence>
<dbReference type="AlphaFoldDB" id="A0AAV2ZG06"/>
<gene>
    <name evidence="14" type="ORF">GDO54_005203</name>
</gene>
<evidence type="ECO:0000256" key="4">
    <source>
        <dbReference type="ARBA" id="ARBA00022692"/>
    </source>
</evidence>
<reference evidence="14" key="1">
    <citation type="thesis" date="2020" institute="ProQuest LLC" country="789 East Eisenhower Parkway, Ann Arbor, MI, USA">
        <title>Comparative Genomics and Chromosome Evolution.</title>
        <authorList>
            <person name="Mudd A.B."/>
        </authorList>
    </citation>
    <scope>NUCLEOTIDE SEQUENCE</scope>
    <source>
        <strain evidence="14">1538</strain>
        <tissue evidence="14">Blood</tissue>
    </source>
</reference>
<feature type="transmembrane region" description="Helical" evidence="12">
    <location>
        <begin position="223"/>
        <end position="246"/>
    </location>
</feature>
<dbReference type="Pfam" id="PF13853">
    <property type="entry name" value="7tm_4"/>
    <property type="match status" value="1"/>
</dbReference>
<keyword evidence="8 12" id="KW-0472">Membrane</keyword>
<accession>A0AAV2ZG06</accession>
<evidence type="ECO:0000256" key="1">
    <source>
        <dbReference type="ARBA" id="ARBA00004651"/>
    </source>
</evidence>
<feature type="transmembrane region" description="Helical" evidence="12">
    <location>
        <begin position="258"/>
        <end position="277"/>
    </location>
</feature>
<evidence type="ECO:0000256" key="5">
    <source>
        <dbReference type="ARBA" id="ARBA00022725"/>
    </source>
</evidence>
<dbReference type="PRINTS" id="PR00237">
    <property type="entry name" value="GPCRRHODOPSN"/>
</dbReference>
<sequence>MGVTDLSWLQKVLFVLVVFFYLLDVLGNSVIISLVFQDISLHSPMYFLLANLSFVDICFSSVTVPKMMVGFWKHNTISLEGCIAQMYFFHFLGCTEGILLASMGYDRYAAICQPLRYNALMGKNVCVFFVLISWVIGLTTSFVHAIMASQLPFCNSNKIMHFFCDVKPVIKLACADIHLNEAILTNVLGFLSTVTFVLTIVSYVFIIFSLLKIRSSYRRSKAFSTCSSHLTVVILFYGTAMCTYLGPSTKDTIEKDRIAALLFTVITPAMNPVIYTLRNQEVKKSLKKALS</sequence>
<feature type="domain" description="G-protein coupled receptors family 1 profile" evidence="13">
    <location>
        <begin position="27"/>
        <end position="275"/>
    </location>
</feature>
<evidence type="ECO:0000256" key="8">
    <source>
        <dbReference type="ARBA" id="ARBA00023136"/>
    </source>
</evidence>
<comment type="similarity">
    <text evidence="11">Belongs to the G-protein coupled receptor 1 family.</text>
</comment>
<dbReference type="PROSITE" id="PS50262">
    <property type="entry name" value="G_PROTEIN_RECEP_F1_2"/>
    <property type="match status" value="1"/>
</dbReference>
<evidence type="ECO:0000256" key="6">
    <source>
        <dbReference type="ARBA" id="ARBA00022989"/>
    </source>
</evidence>
<dbReference type="GO" id="GO:0004984">
    <property type="term" value="F:olfactory receptor activity"/>
    <property type="evidence" value="ECO:0007669"/>
    <property type="project" value="InterPro"/>
</dbReference>
<feature type="transmembrane region" description="Helical" evidence="12">
    <location>
        <begin position="84"/>
        <end position="105"/>
    </location>
</feature>